<dbReference type="OrthoDB" id="7594557at2"/>
<protein>
    <recommendedName>
        <fullName evidence="1">Bacterial HORMA domain-containing protein</fullName>
    </recommendedName>
</protein>
<reference evidence="3" key="1">
    <citation type="submission" date="2016-03" db="EMBL/GenBank/DDBJ databases">
        <authorList>
            <person name="Ray J."/>
            <person name="Price M."/>
            <person name="Deutschbauer A."/>
        </authorList>
    </citation>
    <scope>NUCLEOTIDE SEQUENCE [LARGE SCALE GENOMIC DNA]</scope>
    <source>
        <strain evidence="3">FW300-N1B4</strain>
    </source>
</reference>
<dbReference type="EMBL" id="LUKJ01000003">
    <property type="protein sequence ID" value="KZN15908.1"/>
    <property type="molecule type" value="Genomic_DNA"/>
</dbReference>
<organism evidence="2 3">
    <name type="scientific">Pseudomonas fluorescens</name>
    <dbReference type="NCBI Taxonomy" id="294"/>
    <lineage>
        <taxon>Bacteria</taxon>
        <taxon>Pseudomonadati</taxon>
        <taxon>Pseudomonadota</taxon>
        <taxon>Gammaproteobacteria</taxon>
        <taxon>Pseudomonadales</taxon>
        <taxon>Pseudomonadaceae</taxon>
        <taxon>Pseudomonas</taxon>
    </lineage>
</organism>
<evidence type="ECO:0000259" key="1">
    <source>
        <dbReference type="Pfam" id="PF18138"/>
    </source>
</evidence>
<feature type="domain" description="Bacterial HORMA" evidence="1">
    <location>
        <begin position="4"/>
        <end position="169"/>
    </location>
</feature>
<evidence type="ECO:0000313" key="2">
    <source>
        <dbReference type="EMBL" id="KZN15908.1"/>
    </source>
</evidence>
<evidence type="ECO:0000313" key="3">
    <source>
        <dbReference type="Proteomes" id="UP000076489"/>
    </source>
</evidence>
<proteinExistence type="predicted"/>
<dbReference type="Pfam" id="PF18138">
    <property type="entry name" value="bacHORMA_1"/>
    <property type="match status" value="1"/>
</dbReference>
<dbReference type="Proteomes" id="UP000076489">
    <property type="component" value="Unassembled WGS sequence"/>
</dbReference>
<dbReference type="InterPro" id="IPR041162">
    <property type="entry name" value="Bact_HORMA_1"/>
</dbReference>
<dbReference type="RefSeq" id="WP_063341192.1">
    <property type="nucleotide sequence ID" value="NZ_LUKJ01000003.1"/>
</dbReference>
<accession>A0A166MM62</accession>
<sequence length="171" mass="18856">MSSYSYTVAETQTFTLTHAKHMAAKVAADLMRLQRLYGTPTTQRILDFEQEVTQLLKAGFLGSVIYGFKRGENWIEPTLNYSASELSGTGTDDSPGRIRPGADISGATFYSYLTYSAAWERATQSEKDAFERERPFSRGTASAPGVSGYLVDDRSYSSGGRALNRSTVRSF</sequence>
<reference evidence="2 3" key="2">
    <citation type="journal article" date="2018" name="Nature">
        <title>Mutant phenotypes for thousands of bacterial genes of unknown function.</title>
        <authorList>
            <person name="Price M.N."/>
            <person name="Wetmore K.M."/>
            <person name="Waters R.J."/>
            <person name="Callaghan M."/>
            <person name="Ray J."/>
            <person name="Liu H."/>
            <person name="Kuehl J.V."/>
            <person name="Melnyk R.A."/>
            <person name="Lamson J.S."/>
            <person name="Suh Y."/>
            <person name="Carlson H.K."/>
            <person name="Esquivel Z."/>
            <person name="Sadeeshkumar H."/>
            <person name="Chakraborty R."/>
            <person name="Zane G.M."/>
            <person name="Rubin B.E."/>
            <person name="Wall J.D."/>
            <person name="Visel A."/>
            <person name="Bristow J."/>
            <person name="Blow M.J."/>
            <person name="Arkin A.P."/>
            <person name="Deutschbauer A.M."/>
        </authorList>
    </citation>
    <scope>NUCLEOTIDE SEQUENCE [LARGE SCALE GENOMIC DNA]</scope>
    <source>
        <strain evidence="2 3">FW300-N1B4</strain>
    </source>
</reference>
<comment type="caution">
    <text evidence="2">The sequence shown here is derived from an EMBL/GenBank/DDBJ whole genome shotgun (WGS) entry which is preliminary data.</text>
</comment>
<gene>
    <name evidence="2" type="ORF">A1D17_06940</name>
</gene>
<name>A0A166MM62_PSEFL</name>
<dbReference type="AlphaFoldDB" id="A0A166MM62"/>